<dbReference type="Gene3D" id="3.40.309.10">
    <property type="entry name" value="Aldehyde Dehydrogenase, Chain A, domain 2"/>
    <property type="match status" value="1"/>
</dbReference>
<dbReference type="PANTHER" id="PTHR42862">
    <property type="entry name" value="DELTA-1-PYRROLINE-5-CARBOXYLATE DEHYDROGENASE 1, ISOFORM A-RELATED"/>
    <property type="match status" value="1"/>
</dbReference>
<keyword evidence="5 9" id="KW-0642">Proline metabolism</keyword>
<comment type="similarity">
    <text evidence="2 8">Belongs to the aldehyde dehydrogenase family.</text>
</comment>
<evidence type="ECO:0000256" key="3">
    <source>
        <dbReference type="ARBA" id="ARBA00023002"/>
    </source>
</evidence>
<evidence type="ECO:0000256" key="8">
    <source>
        <dbReference type="RuleBase" id="RU003345"/>
    </source>
</evidence>
<evidence type="ECO:0000313" key="12">
    <source>
        <dbReference type="EMBL" id="POY70065.1"/>
    </source>
</evidence>
<dbReference type="Pfam" id="PF00171">
    <property type="entry name" value="Aldedh"/>
    <property type="match status" value="1"/>
</dbReference>
<dbReference type="EMBL" id="PJQD01000150">
    <property type="protein sequence ID" value="POY70065.1"/>
    <property type="molecule type" value="Genomic_DNA"/>
</dbReference>
<dbReference type="FunFam" id="3.40.605.10:FF:000006">
    <property type="entry name" value="1-pyrroline-5-carboxylate dehydrogenase"/>
    <property type="match status" value="1"/>
</dbReference>
<dbReference type="InterPro" id="IPR029510">
    <property type="entry name" value="Ald_DH_CS_GLU"/>
</dbReference>
<comment type="pathway">
    <text evidence="1 9">Amino-acid degradation; L-proline degradation into L-glutamate; L-glutamate from L-proline: step 2/2.</text>
</comment>
<evidence type="ECO:0000256" key="7">
    <source>
        <dbReference type="PROSITE-ProRule" id="PRU10007"/>
    </source>
</evidence>
<proteinExistence type="inferred from homology"/>
<dbReference type="GO" id="GO:0010133">
    <property type="term" value="P:L-proline catabolic process to L-glutamate"/>
    <property type="evidence" value="ECO:0007669"/>
    <property type="project" value="UniProtKB-UniRule"/>
</dbReference>
<evidence type="ECO:0000256" key="5">
    <source>
        <dbReference type="ARBA" id="ARBA00023062"/>
    </source>
</evidence>
<reference evidence="12 13" key="1">
    <citation type="journal article" date="2018" name="Front. Microbiol.">
        <title>Prospects for Fungal Bioremediation of Acidic Radioactive Waste Sites: Characterization and Genome Sequence of Rhodotorula taiwanensis MD1149.</title>
        <authorList>
            <person name="Tkavc R."/>
            <person name="Matrosova V.Y."/>
            <person name="Grichenko O.E."/>
            <person name="Gostincar C."/>
            <person name="Volpe R.P."/>
            <person name="Klimenkova P."/>
            <person name="Gaidamakova E.K."/>
            <person name="Zhou C.E."/>
            <person name="Stewart B.J."/>
            <person name="Lyman M.G."/>
            <person name="Malfatti S.A."/>
            <person name="Rubinfeld B."/>
            <person name="Courtot M."/>
            <person name="Singh J."/>
            <person name="Dalgard C.L."/>
            <person name="Hamilton T."/>
            <person name="Frey K.G."/>
            <person name="Gunde-Cimerman N."/>
            <person name="Dugan L."/>
            <person name="Daly M.J."/>
        </authorList>
    </citation>
    <scope>NUCLEOTIDE SEQUENCE [LARGE SCALE GENOMIC DNA]</scope>
    <source>
        <strain evidence="12 13">MD1149</strain>
    </source>
</reference>
<evidence type="ECO:0000313" key="13">
    <source>
        <dbReference type="Proteomes" id="UP000237144"/>
    </source>
</evidence>
<feature type="active site" evidence="7">
    <location>
        <position position="303"/>
    </location>
</feature>
<dbReference type="InterPro" id="IPR016162">
    <property type="entry name" value="Ald_DH_N"/>
</dbReference>
<evidence type="ECO:0000256" key="2">
    <source>
        <dbReference type="ARBA" id="ARBA00009986"/>
    </source>
</evidence>
<dbReference type="SUPFAM" id="SSF53720">
    <property type="entry name" value="ALDH-like"/>
    <property type="match status" value="1"/>
</dbReference>
<evidence type="ECO:0000256" key="1">
    <source>
        <dbReference type="ARBA" id="ARBA00004786"/>
    </source>
</evidence>
<dbReference type="Proteomes" id="UP000237144">
    <property type="component" value="Unassembled WGS sequence"/>
</dbReference>
<protein>
    <recommendedName>
        <fullName evidence="9 10">Multifunctional fusion protein</fullName>
    </recommendedName>
    <domain>
        <recommendedName>
            <fullName evidence="10">Delta-1-pyrroline-5-carboxylate dehydrogenase</fullName>
            <shortName evidence="10">P5C dehydrogenase</shortName>
        </recommendedName>
        <alternativeName>
            <fullName evidence="9">L-glutamate gamma-semialdehyde dehydrogenase</fullName>
        </alternativeName>
    </domain>
    <domain>
        <recommendedName>
            <fullName evidence="9">L-glutamate gamma-semialdehyde dehydrogenase</fullName>
            <ecNumber evidence="9">1.2.1.88</ecNumber>
        </recommendedName>
    </domain>
</protein>
<dbReference type="InterPro" id="IPR005931">
    <property type="entry name" value="P5CDH/ALDH4A1"/>
</dbReference>
<evidence type="ECO:0000256" key="9">
    <source>
        <dbReference type="RuleBase" id="RU366016"/>
    </source>
</evidence>
<keyword evidence="4 9" id="KW-0520">NAD</keyword>
<dbReference type="NCBIfam" id="TIGR01236">
    <property type="entry name" value="D1pyr5carbox1"/>
    <property type="match status" value="1"/>
</dbReference>
<dbReference type="InterPro" id="IPR015590">
    <property type="entry name" value="Aldehyde_DH_dom"/>
</dbReference>
<dbReference type="PROSITE" id="PS00687">
    <property type="entry name" value="ALDEHYDE_DEHYDR_GLU"/>
    <property type="match status" value="1"/>
</dbReference>
<dbReference type="GO" id="GO:0003842">
    <property type="term" value="F:L-glutamate gamma-semialdehyde dehydrogenase activity"/>
    <property type="evidence" value="ECO:0007669"/>
    <property type="project" value="UniProtKB-UniRule"/>
</dbReference>
<evidence type="ECO:0000256" key="10">
    <source>
        <dbReference type="RuleBase" id="RU366030"/>
    </source>
</evidence>
<sequence>MATTTNAHFKLPVIRNEPNLHYAPNSPERQQLQDVLAEMQAAAPFQVPAFVGGKEVNPSGPRSEQPMPHNHKQALCTFPTSTPELAAEAIEHALGAQAAWESMPFNDRAAIFLRAADLIAGKYRAKICAATMLGQGKNVWQAEIDAAAELVDFFRFGASQVEQLYAQQPSENSAGTWNRVEYRPLEGFVFAVTPFNFTAIGANLVGAPALTGNVLVWKPSPGATYASWLVFNILLEAGLPKNVIQFLPCPNGDATISLVDKVLSHRMFAGLHFTGSTHVFRSLWKQIGNNIDRYLSYPRVVGETGGKNFQLVHPSADLRASVIGAIRGAFEYQGQKCSALSRLYVPKSLWEGEGKFKEMLVAEVGKISVGPVTEFGHFMGPVISQGSYDKCLSYVEKAKQAGGEVLAGGVGDNSEGFFVQPTVILTKDPRSPTMTDEIFGPVLTVYVYEDAEFEQTCKLIDETTTYALTGCIFSNDRAATVKASSLLRFAAGNYYINDKCTGAVVGQQPFGGARGSGTNDKAGSISIFYRFVNARSIKESFTPPTDFAYPSNLHILWSQLAFVGISEASQPLQQAERSSAARSGDSSTNDKAGSISIFYRFVNARSIKESFTPPTDFAYPSNLQ</sequence>
<dbReference type="InterPro" id="IPR016161">
    <property type="entry name" value="Ald_DH/histidinol_DH"/>
</dbReference>
<dbReference type="STRING" id="741276.A0A2S5AZY2"/>
<gene>
    <name evidence="12" type="ORF">BMF94_6927</name>
</gene>
<dbReference type="GO" id="GO:0005759">
    <property type="term" value="C:mitochondrial matrix"/>
    <property type="evidence" value="ECO:0007669"/>
    <property type="project" value="TreeGrafter"/>
</dbReference>
<keyword evidence="13" id="KW-1185">Reference proteome</keyword>
<dbReference type="OrthoDB" id="5322683at2759"/>
<evidence type="ECO:0000256" key="6">
    <source>
        <dbReference type="ARBA" id="ARBA00048142"/>
    </source>
</evidence>
<dbReference type="FunFam" id="3.40.309.10:FF:000005">
    <property type="entry name" value="1-pyrroline-5-carboxylate dehydrogenase 1"/>
    <property type="match status" value="1"/>
</dbReference>
<comment type="catalytic activity">
    <reaction evidence="6 9">
        <text>L-glutamate 5-semialdehyde + NAD(+) + H2O = L-glutamate + NADH + 2 H(+)</text>
        <dbReference type="Rhea" id="RHEA:30235"/>
        <dbReference type="ChEBI" id="CHEBI:15377"/>
        <dbReference type="ChEBI" id="CHEBI:15378"/>
        <dbReference type="ChEBI" id="CHEBI:29985"/>
        <dbReference type="ChEBI" id="CHEBI:57540"/>
        <dbReference type="ChEBI" id="CHEBI:57945"/>
        <dbReference type="ChEBI" id="CHEBI:58066"/>
        <dbReference type="EC" id="1.2.1.88"/>
    </reaction>
</comment>
<dbReference type="InterPro" id="IPR050485">
    <property type="entry name" value="Proline_metab_enzyme"/>
</dbReference>
<dbReference type="InterPro" id="IPR016160">
    <property type="entry name" value="Ald_DH_CS_CYS"/>
</dbReference>
<dbReference type="InterPro" id="IPR016163">
    <property type="entry name" value="Ald_DH_C"/>
</dbReference>
<keyword evidence="3 8" id="KW-0560">Oxidoreductase</keyword>
<name>A0A2S5AZY2_9BASI</name>
<feature type="domain" description="Aldehyde dehydrogenase" evidence="11">
    <location>
        <begin position="68"/>
        <end position="530"/>
    </location>
</feature>
<dbReference type="CDD" id="cd07123">
    <property type="entry name" value="ALDH_F4-17_P5CDH"/>
    <property type="match status" value="1"/>
</dbReference>
<organism evidence="12 13">
    <name type="scientific">Rhodotorula taiwanensis</name>
    <dbReference type="NCBI Taxonomy" id="741276"/>
    <lineage>
        <taxon>Eukaryota</taxon>
        <taxon>Fungi</taxon>
        <taxon>Dikarya</taxon>
        <taxon>Basidiomycota</taxon>
        <taxon>Pucciniomycotina</taxon>
        <taxon>Microbotryomycetes</taxon>
        <taxon>Sporidiobolales</taxon>
        <taxon>Sporidiobolaceae</taxon>
        <taxon>Rhodotorula</taxon>
    </lineage>
</organism>
<dbReference type="Gene3D" id="3.40.605.10">
    <property type="entry name" value="Aldehyde Dehydrogenase, Chain A, domain 1"/>
    <property type="match status" value="2"/>
</dbReference>
<dbReference type="EC" id="1.2.1.88" evidence="9"/>
<comment type="caution">
    <text evidence="12">The sequence shown here is derived from an EMBL/GenBank/DDBJ whole genome shotgun (WGS) entry which is preliminary data.</text>
</comment>
<dbReference type="PANTHER" id="PTHR42862:SF1">
    <property type="entry name" value="DELTA-1-PYRROLINE-5-CARBOXYLATE DEHYDROGENASE 2, ISOFORM A-RELATED"/>
    <property type="match status" value="1"/>
</dbReference>
<accession>A0A2S5AZY2</accession>
<dbReference type="PROSITE" id="PS00070">
    <property type="entry name" value="ALDEHYDE_DEHYDR_CYS"/>
    <property type="match status" value="1"/>
</dbReference>
<dbReference type="UniPathway" id="UPA00261">
    <property type="reaction ID" value="UER00374"/>
</dbReference>
<evidence type="ECO:0000259" key="11">
    <source>
        <dbReference type="Pfam" id="PF00171"/>
    </source>
</evidence>
<dbReference type="AlphaFoldDB" id="A0A2S5AZY2"/>
<evidence type="ECO:0000256" key="4">
    <source>
        <dbReference type="ARBA" id="ARBA00023027"/>
    </source>
</evidence>